<evidence type="ECO:0000313" key="2">
    <source>
        <dbReference type="Proteomes" id="UP000193560"/>
    </source>
</evidence>
<proteinExistence type="predicted"/>
<dbReference type="EMBL" id="MCGE01000013">
    <property type="protein sequence ID" value="ORZ15384.1"/>
    <property type="molecule type" value="Genomic_DNA"/>
</dbReference>
<name>A0A1X2IF87_9FUNG</name>
<organism evidence="1 2">
    <name type="scientific">Absidia repens</name>
    <dbReference type="NCBI Taxonomy" id="90262"/>
    <lineage>
        <taxon>Eukaryota</taxon>
        <taxon>Fungi</taxon>
        <taxon>Fungi incertae sedis</taxon>
        <taxon>Mucoromycota</taxon>
        <taxon>Mucoromycotina</taxon>
        <taxon>Mucoromycetes</taxon>
        <taxon>Mucorales</taxon>
        <taxon>Cunninghamellaceae</taxon>
        <taxon>Absidia</taxon>
    </lineage>
</organism>
<reference evidence="1 2" key="1">
    <citation type="submission" date="2016-07" db="EMBL/GenBank/DDBJ databases">
        <title>Pervasive Adenine N6-methylation of Active Genes in Fungi.</title>
        <authorList>
            <consortium name="DOE Joint Genome Institute"/>
            <person name="Mondo S.J."/>
            <person name="Dannebaum R.O."/>
            <person name="Kuo R.C."/>
            <person name="Labutti K."/>
            <person name="Haridas S."/>
            <person name="Kuo A."/>
            <person name="Salamov A."/>
            <person name="Ahrendt S.R."/>
            <person name="Lipzen A."/>
            <person name="Sullivan W."/>
            <person name="Andreopoulos W.B."/>
            <person name="Clum A."/>
            <person name="Lindquist E."/>
            <person name="Daum C."/>
            <person name="Ramamoorthy G.K."/>
            <person name="Gryganskyi A."/>
            <person name="Culley D."/>
            <person name="Magnuson J.K."/>
            <person name="James T.Y."/>
            <person name="O'Malley M.A."/>
            <person name="Stajich J.E."/>
            <person name="Spatafora J.W."/>
            <person name="Visel A."/>
            <person name="Grigoriev I.V."/>
        </authorList>
    </citation>
    <scope>NUCLEOTIDE SEQUENCE [LARGE SCALE GENOMIC DNA]</scope>
    <source>
        <strain evidence="1 2">NRRL 1336</strain>
    </source>
</reference>
<dbReference type="Proteomes" id="UP000193560">
    <property type="component" value="Unassembled WGS sequence"/>
</dbReference>
<accession>A0A1X2IF87</accession>
<dbReference type="STRING" id="90262.A0A1X2IF87"/>
<dbReference type="AlphaFoldDB" id="A0A1X2IF87"/>
<gene>
    <name evidence="1" type="ORF">BCR42DRAFT_416967</name>
</gene>
<comment type="caution">
    <text evidence="1">The sequence shown here is derived from an EMBL/GenBank/DDBJ whole genome shotgun (WGS) entry which is preliminary data.</text>
</comment>
<sequence length="315" mass="36220">MKDGSNPTSSSLQIITENVMAPPFIPVPSDPVYLTFHQTVVQQLKNQTFLEMILKSKASKAEDRFYAALPLFDHYKDKIMRSQTSVNSRCWDNMTTMLDVKLTLFEWMNISDKLNLLFLTGNVTAPTNLMILPTFATTTLSWVSNAPRHYLHLPHIKGEDDEGDRVLFNFDLTDPSTIMLRTTTTACHSNNNNNIPTSRLHFLHLKPREYYVNVEPTHTNTLQNNTKKTLCKQLQLDPFVDPIAVVRISSFCDAAMKKDEHGVDWKRYCIFLTGNFEKNKWVLSSVAFPQGLVDAHWQHHTYSKDHPSKEGFHIY</sequence>
<keyword evidence="2" id="KW-1185">Reference proteome</keyword>
<protein>
    <submittedName>
        <fullName evidence="1">Uncharacterized protein</fullName>
    </submittedName>
</protein>
<evidence type="ECO:0000313" key="1">
    <source>
        <dbReference type="EMBL" id="ORZ15384.1"/>
    </source>
</evidence>